<gene>
    <name evidence="9" type="ORF">NliqN6_4544</name>
</gene>
<evidence type="ECO:0000256" key="6">
    <source>
        <dbReference type="ARBA" id="ARBA00023006"/>
    </source>
</evidence>
<keyword evidence="8" id="KW-0029">Amino-acid transport</keyword>
<comment type="caution">
    <text evidence="8">Lacks conserved residue(s) required for the propagation of feature annotation.</text>
</comment>
<dbReference type="OrthoDB" id="192733at2759"/>
<dbReference type="InterPro" id="IPR036259">
    <property type="entry name" value="MFS_trans_sf"/>
</dbReference>
<feature type="transmembrane region" description="Helical" evidence="8">
    <location>
        <begin position="210"/>
        <end position="230"/>
    </location>
</feature>
<feature type="transmembrane region" description="Helical" evidence="8">
    <location>
        <begin position="334"/>
        <end position="354"/>
    </location>
</feature>
<dbReference type="InterPro" id="IPR024671">
    <property type="entry name" value="Atg22-like"/>
</dbReference>
<keyword evidence="10" id="KW-1185">Reference proteome</keyword>
<evidence type="ECO:0000313" key="9">
    <source>
        <dbReference type="EMBL" id="GHJ88142.1"/>
    </source>
</evidence>
<name>A0A8H3TVZ5_9TREE</name>
<evidence type="ECO:0000256" key="3">
    <source>
        <dbReference type="ARBA" id="ARBA00022448"/>
    </source>
</evidence>
<evidence type="ECO:0000256" key="1">
    <source>
        <dbReference type="ARBA" id="ARBA00004128"/>
    </source>
</evidence>
<evidence type="ECO:0000256" key="4">
    <source>
        <dbReference type="ARBA" id="ARBA00022692"/>
    </source>
</evidence>
<sequence>MPARGLAAFYTYSAACGIFSCIATGLYMPLLLEQLARQHGVVESGRDRACEEGERCSVLIMGLWVDSASYSLYTKSINVALQAITLISISVLADIPRWRNKLIISFALTGSILASAFLVLPTTQHFTLYVAALLVIVPSVCMSDSYVCLNAMLPSLARSYASGDHQQETQSLISTPTTDALRSSLDLSDLTVAAPPVPSTSLSHISSRGIGIGFLSGVTGLCISLIPVSLAHESLSALKGVIGAAGVTWLALTMVVWGFLPALEAHDGEPNVRHKVYEGWMRVKALFDGEEIRKLRVTYWYLLTSALLQDAFNTITATSILFARTTLAMQPSRVLLIGLVMQLTAACSAFLTPFIQRRYGISGIQGILGCVGMALGMCLWGLVGLRTQGEMYACAVWFGLLYGPYDSLARSVLVEFIPKGHEARFFSLFSITDKSASFLGPAAIALVTDVTGEMRYAFAVLAVLLAVPVPVLLWRVDEERGRQDARAYGG</sequence>
<dbReference type="GO" id="GO:0005774">
    <property type="term" value="C:vacuolar membrane"/>
    <property type="evidence" value="ECO:0007669"/>
    <property type="project" value="UniProtKB-SubCell"/>
</dbReference>
<dbReference type="EMBL" id="BLZA01000028">
    <property type="protein sequence ID" value="GHJ88142.1"/>
    <property type="molecule type" value="Genomic_DNA"/>
</dbReference>
<feature type="transmembrane region" description="Helical" evidence="8">
    <location>
        <begin position="126"/>
        <end position="149"/>
    </location>
</feature>
<accession>A0A8H3TVZ5</accession>
<dbReference type="SUPFAM" id="SSF103473">
    <property type="entry name" value="MFS general substrate transporter"/>
    <property type="match status" value="1"/>
</dbReference>
<feature type="transmembrane region" description="Helical" evidence="8">
    <location>
        <begin position="242"/>
        <end position="263"/>
    </location>
</feature>
<keyword evidence="7 8" id="KW-0472">Membrane</keyword>
<dbReference type="PANTHER" id="PTHR23519:SF1">
    <property type="entry name" value="AUTOPHAGY-RELATED PROTEIN 22"/>
    <property type="match status" value="1"/>
</dbReference>
<feature type="transmembrane region" description="Helical" evidence="8">
    <location>
        <begin position="102"/>
        <end position="120"/>
    </location>
</feature>
<dbReference type="Gene3D" id="1.20.1250.20">
    <property type="entry name" value="MFS general substrate transporter like domains"/>
    <property type="match status" value="1"/>
</dbReference>
<keyword evidence="8" id="KW-0926">Vacuole</keyword>
<dbReference type="Proteomes" id="UP000620104">
    <property type="component" value="Unassembled WGS sequence"/>
</dbReference>
<keyword evidence="4 8" id="KW-0812">Transmembrane</keyword>
<dbReference type="PROSITE" id="PS51257">
    <property type="entry name" value="PROKAR_LIPOPROTEIN"/>
    <property type="match status" value="1"/>
</dbReference>
<dbReference type="GO" id="GO:0006914">
    <property type="term" value="P:autophagy"/>
    <property type="evidence" value="ECO:0007669"/>
    <property type="project" value="UniProtKB-KW"/>
</dbReference>
<keyword evidence="5 8" id="KW-1133">Transmembrane helix</keyword>
<dbReference type="GO" id="GO:0032974">
    <property type="term" value="P:amino acid transmembrane export from vacuole"/>
    <property type="evidence" value="ECO:0007669"/>
    <property type="project" value="TreeGrafter"/>
</dbReference>
<feature type="transmembrane region" description="Helical" evidence="8">
    <location>
        <begin position="7"/>
        <end position="28"/>
    </location>
</feature>
<comment type="similarity">
    <text evidence="2 8">Belongs to the ATG22 family.</text>
</comment>
<feature type="transmembrane region" description="Helical" evidence="8">
    <location>
        <begin position="366"/>
        <end position="383"/>
    </location>
</feature>
<protein>
    <recommendedName>
        <fullName evidence="8">Autophagy-related protein</fullName>
    </recommendedName>
</protein>
<dbReference type="PANTHER" id="PTHR23519">
    <property type="entry name" value="AUTOPHAGY-RELATED PROTEIN 22"/>
    <property type="match status" value="1"/>
</dbReference>
<evidence type="ECO:0000313" key="10">
    <source>
        <dbReference type="Proteomes" id="UP000620104"/>
    </source>
</evidence>
<dbReference type="AlphaFoldDB" id="A0A8H3TVZ5"/>
<keyword evidence="6 8" id="KW-0072">Autophagy</keyword>
<comment type="subcellular location">
    <subcellularLocation>
        <location evidence="1 8">Vacuole membrane</location>
        <topology evidence="1 8">Multi-pass membrane protein</topology>
    </subcellularLocation>
</comment>
<reference evidence="9" key="1">
    <citation type="submission" date="2020-07" db="EMBL/GenBank/DDBJ databases">
        <title>Draft Genome Sequence of a Deep-Sea Yeast, Naganishia (Cryptococcus) liquefaciens strain N6.</title>
        <authorList>
            <person name="Han Y.W."/>
            <person name="Kajitani R."/>
            <person name="Morimoto H."/>
            <person name="Parhat M."/>
            <person name="Tsubouchi H."/>
            <person name="Bakenova O."/>
            <person name="Ogata M."/>
            <person name="Argunhan B."/>
            <person name="Aoki R."/>
            <person name="Kajiwara S."/>
            <person name="Itoh T."/>
            <person name="Iwasaki H."/>
        </authorList>
    </citation>
    <scope>NUCLEOTIDE SEQUENCE</scope>
    <source>
        <strain evidence="9">N6</strain>
    </source>
</reference>
<proteinExistence type="inferred from homology"/>
<organism evidence="9 10">
    <name type="scientific">Naganishia liquefaciens</name>
    <dbReference type="NCBI Taxonomy" id="104408"/>
    <lineage>
        <taxon>Eukaryota</taxon>
        <taxon>Fungi</taxon>
        <taxon>Dikarya</taxon>
        <taxon>Basidiomycota</taxon>
        <taxon>Agaricomycotina</taxon>
        <taxon>Tremellomycetes</taxon>
        <taxon>Filobasidiales</taxon>
        <taxon>Filobasidiaceae</taxon>
        <taxon>Naganishia</taxon>
    </lineage>
</organism>
<evidence type="ECO:0000256" key="8">
    <source>
        <dbReference type="RuleBase" id="RU363073"/>
    </source>
</evidence>
<comment type="function">
    <text evidence="8">Vacuolar effluxer which mediate the efflux of amino acids resulting from autophagic degradation. The release of autophagic amino acids allows the maintenance of protein synthesis and viability during nitrogen starvation.</text>
</comment>
<dbReference type="Pfam" id="PF11700">
    <property type="entry name" value="ATG22"/>
    <property type="match status" value="1"/>
</dbReference>
<dbReference type="InterPro" id="IPR050495">
    <property type="entry name" value="ATG22/LtaA_families"/>
</dbReference>
<evidence type="ECO:0000256" key="2">
    <source>
        <dbReference type="ARBA" id="ARBA00006978"/>
    </source>
</evidence>
<feature type="transmembrane region" description="Helical" evidence="8">
    <location>
        <begin position="456"/>
        <end position="476"/>
    </location>
</feature>
<comment type="caution">
    <text evidence="9">The sequence shown here is derived from an EMBL/GenBank/DDBJ whole genome shotgun (WGS) entry which is preliminary data.</text>
</comment>
<keyword evidence="3 8" id="KW-0813">Transport</keyword>
<evidence type="ECO:0000256" key="7">
    <source>
        <dbReference type="ARBA" id="ARBA00023136"/>
    </source>
</evidence>
<evidence type="ECO:0000256" key="5">
    <source>
        <dbReference type="ARBA" id="ARBA00022989"/>
    </source>
</evidence>